<evidence type="ECO:0000259" key="7">
    <source>
        <dbReference type="PROSITE" id="PS51078"/>
    </source>
</evidence>
<dbReference type="PROSITE" id="PS51078">
    <property type="entry name" value="ICLR_ED"/>
    <property type="match status" value="1"/>
</dbReference>
<dbReference type="FunFam" id="1.10.10.10:FF:000056">
    <property type="entry name" value="IclR family transcriptional regulator"/>
    <property type="match status" value="1"/>
</dbReference>
<dbReference type="PROSITE" id="PS51077">
    <property type="entry name" value="HTH_ICLR"/>
    <property type="match status" value="1"/>
</dbReference>
<dbReference type="PANTHER" id="PTHR30136">
    <property type="entry name" value="HELIX-TURN-HELIX TRANSCRIPTIONAL REGULATOR, ICLR FAMILY"/>
    <property type="match status" value="1"/>
</dbReference>
<evidence type="ECO:0000256" key="2">
    <source>
        <dbReference type="ARBA" id="ARBA00023125"/>
    </source>
</evidence>
<protein>
    <recommendedName>
        <fullName evidence="4">HTH-type transcriptional repressor AllR</fullName>
    </recommendedName>
    <alternativeName>
        <fullName evidence="5">Negative regulator of allantoin and glyoxylate utilization operons</fullName>
    </alternativeName>
</protein>
<dbReference type="Gene3D" id="1.10.10.10">
    <property type="entry name" value="Winged helix-like DNA-binding domain superfamily/Winged helix DNA-binding domain"/>
    <property type="match status" value="1"/>
</dbReference>
<dbReference type="InterPro" id="IPR014757">
    <property type="entry name" value="Tscrpt_reg_IclR_C"/>
</dbReference>
<dbReference type="PANTHER" id="PTHR30136:SF24">
    <property type="entry name" value="HTH-TYPE TRANSCRIPTIONAL REPRESSOR ALLR"/>
    <property type="match status" value="1"/>
</dbReference>
<dbReference type="Proteomes" id="UP000050425">
    <property type="component" value="Unassembled WGS sequence"/>
</dbReference>
<dbReference type="SUPFAM" id="SSF55781">
    <property type="entry name" value="GAF domain-like"/>
    <property type="match status" value="1"/>
</dbReference>
<feature type="domain" description="IclR-ED" evidence="7">
    <location>
        <begin position="77"/>
        <end position="243"/>
    </location>
</feature>
<keyword evidence="2" id="KW-0238">DNA-binding</keyword>
<dbReference type="InterPro" id="IPR005471">
    <property type="entry name" value="Tscrpt_reg_IclR_N"/>
</dbReference>
<sequence>MEIPKSSGRVIQSVQRAFDLLEHVARQPEGARLSELADGAGLNRSTAHNLIASLEVLGYITQDRKGAAYRLTSKLTQLVRPDAEAEHALRARIRPVLHTVSVASGESAFLGMVSGSDYLCVDAVLSDKPLHLAVRPGERSPLIGQALGHILLAADPGLAHSARAQDAERWQRHAKEIDEARRKGFALDLDSEKTGISCVAVAVTPRAALAIAGPTSRLPKARLIEIANHIRAELEKVRPAGQGWL</sequence>
<evidence type="ECO:0000313" key="8">
    <source>
        <dbReference type="EMBL" id="KPW52690.1"/>
    </source>
</evidence>
<proteinExistence type="predicted"/>
<dbReference type="AlphaFoldDB" id="A0A0P9P7B8"/>
<name>A0A0P9P7B8_9PSED</name>
<dbReference type="SUPFAM" id="SSF46785">
    <property type="entry name" value="Winged helix' DNA-binding domain"/>
    <property type="match status" value="1"/>
</dbReference>
<keyword evidence="1" id="KW-0805">Transcription regulation</keyword>
<dbReference type="Pfam" id="PF09339">
    <property type="entry name" value="HTH_IclR"/>
    <property type="match status" value="1"/>
</dbReference>
<dbReference type="InterPro" id="IPR029016">
    <property type="entry name" value="GAF-like_dom_sf"/>
</dbReference>
<dbReference type="GO" id="GO:0003677">
    <property type="term" value="F:DNA binding"/>
    <property type="evidence" value="ECO:0007669"/>
    <property type="project" value="UniProtKB-KW"/>
</dbReference>
<evidence type="ECO:0000259" key="6">
    <source>
        <dbReference type="PROSITE" id="PS51077"/>
    </source>
</evidence>
<comment type="caution">
    <text evidence="8">The sequence shown here is derived from an EMBL/GenBank/DDBJ whole genome shotgun (WGS) entry which is preliminary data.</text>
</comment>
<keyword evidence="3" id="KW-0804">Transcription</keyword>
<dbReference type="RefSeq" id="WP_081025297.1">
    <property type="nucleotide sequence ID" value="NZ_LJPT01000009.1"/>
</dbReference>
<dbReference type="SMART" id="SM00346">
    <property type="entry name" value="HTH_ICLR"/>
    <property type="match status" value="1"/>
</dbReference>
<evidence type="ECO:0000256" key="3">
    <source>
        <dbReference type="ARBA" id="ARBA00023163"/>
    </source>
</evidence>
<accession>A0A0P9P7B8</accession>
<evidence type="ECO:0000313" key="9">
    <source>
        <dbReference type="Proteomes" id="UP000050425"/>
    </source>
</evidence>
<dbReference type="PATRIC" id="fig|251702.3.peg.65"/>
<dbReference type="EMBL" id="LJPT01000009">
    <property type="protein sequence ID" value="KPW52690.1"/>
    <property type="molecule type" value="Genomic_DNA"/>
</dbReference>
<dbReference type="InterPro" id="IPR050707">
    <property type="entry name" value="HTH_MetabolicPath_Reg"/>
</dbReference>
<reference evidence="8 9" key="1">
    <citation type="submission" date="2015-09" db="EMBL/GenBank/DDBJ databases">
        <title>Genome announcement of multiple Pseudomonas syringae strains.</title>
        <authorList>
            <person name="Thakur S."/>
            <person name="Wang P.W."/>
            <person name="Gong Y."/>
            <person name="Weir B.S."/>
            <person name="Guttman D.S."/>
        </authorList>
    </citation>
    <scope>NUCLEOTIDE SEQUENCE [LARGE SCALE GENOMIC DNA]</scope>
    <source>
        <strain evidence="8 9">ICMP4303</strain>
    </source>
</reference>
<dbReference type="GO" id="GO:0045892">
    <property type="term" value="P:negative regulation of DNA-templated transcription"/>
    <property type="evidence" value="ECO:0007669"/>
    <property type="project" value="TreeGrafter"/>
</dbReference>
<evidence type="ECO:0000256" key="1">
    <source>
        <dbReference type="ARBA" id="ARBA00023015"/>
    </source>
</evidence>
<dbReference type="Pfam" id="PF01614">
    <property type="entry name" value="IclR_C"/>
    <property type="match status" value="1"/>
</dbReference>
<dbReference type="GO" id="GO:0003700">
    <property type="term" value="F:DNA-binding transcription factor activity"/>
    <property type="evidence" value="ECO:0007669"/>
    <property type="project" value="TreeGrafter"/>
</dbReference>
<gene>
    <name evidence="8" type="ORF">ALO88_00034</name>
</gene>
<feature type="domain" description="HTH iclR-type" evidence="6">
    <location>
        <begin position="11"/>
        <end position="73"/>
    </location>
</feature>
<organism evidence="8 9">
    <name type="scientific">Pseudomonas syringae pv. antirrhini</name>
    <dbReference type="NCBI Taxonomy" id="251702"/>
    <lineage>
        <taxon>Bacteria</taxon>
        <taxon>Pseudomonadati</taxon>
        <taxon>Pseudomonadota</taxon>
        <taxon>Gammaproteobacteria</taxon>
        <taxon>Pseudomonadales</taxon>
        <taxon>Pseudomonadaceae</taxon>
        <taxon>Pseudomonas</taxon>
    </lineage>
</organism>
<dbReference type="InterPro" id="IPR036388">
    <property type="entry name" value="WH-like_DNA-bd_sf"/>
</dbReference>
<evidence type="ECO:0000256" key="5">
    <source>
        <dbReference type="ARBA" id="ARBA00042627"/>
    </source>
</evidence>
<evidence type="ECO:0000256" key="4">
    <source>
        <dbReference type="ARBA" id="ARBA00040379"/>
    </source>
</evidence>
<dbReference type="InterPro" id="IPR036390">
    <property type="entry name" value="WH_DNA-bd_sf"/>
</dbReference>
<dbReference type="Gene3D" id="3.30.450.40">
    <property type="match status" value="1"/>
</dbReference>